<dbReference type="NCBIfam" id="TIGR00787">
    <property type="entry name" value="dctP"/>
    <property type="match status" value="1"/>
</dbReference>
<evidence type="ECO:0000256" key="3">
    <source>
        <dbReference type="ARBA" id="ARBA00022448"/>
    </source>
</evidence>
<dbReference type="InterPro" id="IPR004682">
    <property type="entry name" value="TRAP_DctP"/>
</dbReference>
<name>A0A2A9EKU2_9MICO</name>
<dbReference type="GO" id="GO:0030288">
    <property type="term" value="C:outer membrane-bounded periplasmic space"/>
    <property type="evidence" value="ECO:0007669"/>
    <property type="project" value="InterPro"/>
</dbReference>
<dbReference type="PANTHER" id="PTHR33376:SF4">
    <property type="entry name" value="SIALIC ACID-BINDING PERIPLASMIC PROTEIN SIAP"/>
    <property type="match status" value="1"/>
</dbReference>
<dbReference type="Pfam" id="PF03480">
    <property type="entry name" value="DctP"/>
    <property type="match status" value="1"/>
</dbReference>
<dbReference type="PANTHER" id="PTHR33376">
    <property type="match status" value="1"/>
</dbReference>
<evidence type="ECO:0000256" key="2">
    <source>
        <dbReference type="ARBA" id="ARBA00009023"/>
    </source>
</evidence>
<accession>A0A2A9EKU2</accession>
<reference evidence="6 7" key="1">
    <citation type="submission" date="2017-10" db="EMBL/GenBank/DDBJ databases">
        <title>Sequencing the genomes of 1000 actinobacteria strains.</title>
        <authorList>
            <person name="Klenk H.-P."/>
        </authorList>
    </citation>
    <scope>NUCLEOTIDE SEQUENCE [LARGE SCALE GENOMIC DNA]</scope>
    <source>
        <strain evidence="6 7">DSM 21838</strain>
    </source>
</reference>
<comment type="subcellular location">
    <subcellularLocation>
        <location evidence="1">Cell envelope</location>
    </subcellularLocation>
</comment>
<dbReference type="Proteomes" id="UP000222106">
    <property type="component" value="Unassembled WGS sequence"/>
</dbReference>
<keyword evidence="4 5" id="KW-0732">Signal</keyword>
<dbReference type="EMBL" id="PDJI01000004">
    <property type="protein sequence ID" value="PFG39413.1"/>
    <property type="molecule type" value="Genomic_DNA"/>
</dbReference>
<evidence type="ECO:0000256" key="5">
    <source>
        <dbReference type="SAM" id="SignalP"/>
    </source>
</evidence>
<evidence type="ECO:0000256" key="1">
    <source>
        <dbReference type="ARBA" id="ARBA00004196"/>
    </source>
</evidence>
<feature type="signal peptide" evidence="5">
    <location>
        <begin position="1"/>
        <end position="28"/>
    </location>
</feature>
<comment type="similarity">
    <text evidence="2">Belongs to the bacterial solute-binding protein 7 family.</text>
</comment>
<protein>
    <submittedName>
        <fullName evidence="6">Tripartite ATP-independent transporter DctP family solute receptor</fullName>
    </submittedName>
</protein>
<keyword evidence="6" id="KW-0675">Receptor</keyword>
<dbReference type="GO" id="GO:0055085">
    <property type="term" value="P:transmembrane transport"/>
    <property type="evidence" value="ECO:0007669"/>
    <property type="project" value="InterPro"/>
</dbReference>
<dbReference type="AlphaFoldDB" id="A0A2A9EKU2"/>
<sequence>MAIRRTSGTARRTALAGGLGLTLAAVLAACVSGEKVDTGDVAATGGADDVIFRFAHVYDAQHPVETCGVAAIQESLAGSGINIESYPSAQLGSEAESLEQIASGGLDIAVAGPSFLGVWYEDAAVLDGAYLFKDVDHFAETVQGDVIADIHDKLYEKSGIKVMSTWYYGTRHVTSNTPISSPEDLQGVKLRTPDAPLYLKNIGAMGGTATPMALDEVYTALQQGTLDAQENPVPTIESSKFFEVQDYINLTGHMVQAVHVLTHDGILDSLTEDQRTRFDEAMQAGADATRECIETQEKETVDQWKQDGTITVNEDVDREAFAEQVSEQLPGQVPWGDLYLEIQGER</sequence>
<gene>
    <name evidence="6" type="ORF">ATJ97_1919</name>
</gene>
<keyword evidence="3" id="KW-0813">Transport</keyword>
<dbReference type="Gene3D" id="3.40.190.170">
    <property type="entry name" value="Bacterial extracellular solute-binding protein, family 7"/>
    <property type="match status" value="1"/>
</dbReference>
<evidence type="ECO:0000313" key="6">
    <source>
        <dbReference type="EMBL" id="PFG39413.1"/>
    </source>
</evidence>
<keyword evidence="7" id="KW-1185">Reference proteome</keyword>
<dbReference type="NCBIfam" id="NF037995">
    <property type="entry name" value="TRAP_S1"/>
    <property type="match status" value="1"/>
</dbReference>
<evidence type="ECO:0000256" key="4">
    <source>
        <dbReference type="ARBA" id="ARBA00022729"/>
    </source>
</evidence>
<organism evidence="6 7">
    <name type="scientific">Georgenia soli</name>
    <dbReference type="NCBI Taxonomy" id="638953"/>
    <lineage>
        <taxon>Bacteria</taxon>
        <taxon>Bacillati</taxon>
        <taxon>Actinomycetota</taxon>
        <taxon>Actinomycetes</taxon>
        <taxon>Micrococcales</taxon>
        <taxon>Bogoriellaceae</taxon>
        <taxon>Georgenia</taxon>
    </lineage>
</organism>
<evidence type="ECO:0000313" key="7">
    <source>
        <dbReference type="Proteomes" id="UP000222106"/>
    </source>
</evidence>
<feature type="chain" id="PRO_5012789589" evidence="5">
    <location>
        <begin position="29"/>
        <end position="346"/>
    </location>
</feature>
<comment type="caution">
    <text evidence="6">The sequence shown here is derived from an EMBL/GenBank/DDBJ whole genome shotgun (WGS) entry which is preliminary data.</text>
</comment>
<dbReference type="InterPro" id="IPR038404">
    <property type="entry name" value="TRAP_DctP_sf"/>
</dbReference>
<dbReference type="OrthoDB" id="9815946at2"/>
<dbReference type="PROSITE" id="PS51257">
    <property type="entry name" value="PROKAR_LIPOPROTEIN"/>
    <property type="match status" value="1"/>
</dbReference>
<dbReference type="InterPro" id="IPR018389">
    <property type="entry name" value="DctP_fam"/>
</dbReference>
<proteinExistence type="inferred from homology"/>
<dbReference type="RefSeq" id="WP_098483528.1">
    <property type="nucleotide sequence ID" value="NZ_PDJI01000004.1"/>
</dbReference>